<dbReference type="EMBL" id="LAZR01001441">
    <property type="protein sequence ID" value="KKN44610.1"/>
    <property type="molecule type" value="Genomic_DNA"/>
</dbReference>
<accession>A0A0F9QKD6</accession>
<protein>
    <submittedName>
        <fullName evidence="1">Uncharacterized protein</fullName>
    </submittedName>
</protein>
<gene>
    <name evidence="1" type="ORF">LCGC14_0691480</name>
</gene>
<sequence length="101" mass="11664">MNTVKENHAQNKSIIEVLEFCKAADLPARVVGKWVWIEFESKPSAETRQDLKDMGFRWSRRRGQWSHSCGVTSKPAHSYRPWDKYKTTLLEDAISRLAVTG</sequence>
<proteinExistence type="predicted"/>
<organism evidence="1">
    <name type="scientific">marine sediment metagenome</name>
    <dbReference type="NCBI Taxonomy" id="412755"/>
    <lineage>
        <taxon>unclassified sequences</taxon>
        <taxon>metagenomes</taxon>
        <taxon>ecological metagenomes</taxon>
    </lineage>
</organism>
<reference evidence="1" key="1">
    <citation type="journal article" date="2015" name="Nature">
        <title>Complex archaea that bridge the gap between prokaryotes and eukaryotes.</title>
        <authorList>
            <person name="Spang A."/>
            <person name="Saw J.H."/>
            <person name="Jorgensen S.L."/>
            <person name="Zaremba-Niedzwiedzka K."/>
            <person name="Martijn J."/>
            <person name="Lind A.E."/>
            <person name="van Eijk R."/>
            <person name="Schleper C."/>
            <person name="Guy L."/>
            <person name="Ettema T.J."/>
        </authorList>
    </citation>
    <scope>NUCLEOTIDE SEQUENCE</scope>
</reference>
<evidence type="ECO:0000313" key="1">
    <source>
        <dbReference type="EMBL" id="KKN44610.1"/>
    </source>
</evidence>
<comment type="caution">
    <text evidence="1">The sequence shown here is derived from an EMBL/GenBank/DDBJ whole genome shotgun (WGS) entry which is preliminary data.</text>
</comment>
<name>A0A0F9QKD6_9ZZZZ</name>
<dbReference type="AlphaFoldDB" id="A0A0F9QKD6"/>